<reference evidence="3" key="1">
    <citation type="journal article" date="2017" name="bioRxiv">
        <title>Comparative analysis of the genomes of Stylophora pistillata and Acropora digitifera provides evidence for extensive differences between species of corals.</title>
        <authorList>
            <person name="Voolstra C.R."/>
            <person name="Li Y."/>
            <person name="Liew Y.J."/>
            <person name="Baumgarten S."/>
            <person name="Zoccola D."/>
            <person name="Flot J.-F."/>
            <person name="Tambutte S."/>
            <person name="Allemand D."/>
            <person name="Aranda M."/>
        </authorList>
    </citation>
    <scope>NUCLEOTIDE SEQUENCE [LARGE SCALE GENOMIC DNA]</scope>
</reference>
<dbReference type="InterPro" id="IPR001875">
    <property type="entry name" value="DED_dom"/>
</dbReference>
<dbReference type="InterPro" id="IPR011990">
    <property type="entry name" value="TPR-like_helical_dom_sf"/>
</dbReference>
<dbReference type="EMBL" id="LSMT01000071">
    <property type="protein sequence ID" value="PFX29079.1"/>
    <property type="molecule type" value="Genomic_DNA"/>
</dbReference>
<feature type="domain" description="DED" evidence="1">
    <location>
        <begin position="19"/>
        <end position="102"/>
    </location>
</feature>
<dbReference type="InterPro" id="IPR049945">
    <property type="entry name" value="AAA_22"/>
</dbReference>
<proteinExistence type="predicted"/>
<dbReference type="OrthoDB" id="5970735at2759"/>
<name>A0A2B4SIY0_STYPI</name>
<dbReference type="InterPro" id="IPR027417">
    <property type="entry name" value="P-loop_NTPase"/>
</dbReference>
<dbReference type="GO" id="GO:0042981">
    <property type="term" value="P:regulation of apoptotic process"/>
    <property type="evidence" value="ECO:0007669"/>
    <property type="project" value="InterPro"/>
</dbReference>
<accession>A0A2B4SIY0</accession>
<dbReference type="GO" id="GO:0043531">
    <property type="term" value="F:ADP binding"/>
    <property type="evidence" value="ECO:0007669"/>
    <property type="project" value="InterPro"/>
</dbReference>
<dbReference type="SUPFAM" id="SSF48452">
    <property type="entry name" value="TPR-like"/>
    <property type="match status" value="1"/>
</dbReference>
<dbReference type="PANTHER" id="PTHR47691:SF3">
    <property type="entry name" value="HTH-TYPE TRANSCRIPTIONAL REGULATOR RV0890C-RELATED"/>
    <property type="match status" value="1"/>
</dbReference>
<dbReference type="Pfam" id="PF01335">
    <property type="entry name" value="DED"/>
    <property type="match status" value="1"/>
</dbReference>
<evidence type="ECO:0000259" key="1">
    <source>
        <dbReference type="PROSITE" id="PS50168"/>
    </source>
</evidence>
<evidence type="ECO:0000313" key="3">
    <source>
        <dbReference type="Proteomes" id="UP000225706"/>
    </source>
</evidence>
<dbReference type="Gene3D" id="1.10.533.10">
    <property type="entry name" value="Death Domain, Fas"/>
    <property type="match status" value="1"/>
</dbReference>
<comment type="caution">
    <text evidence="2">The sequence shown here is derived from an EMBL/GenBank/DDBJ whole genome shotgun (WGS) entry which is preliminary data.</text>
</comment>
<evidence type="ECO:0000313" key="2">
    <source>
        <dbReference type="EMBL" id="PFX29079.1"/>
    </source>
</evidence>
<dbReference type="SUPFAM" id="SSF52540">
    <property type="entry name" value="P-loop containing nucleoside triphosphate hydrolases"/>
    <property type="match status" value="1"/>
</dbReference>
<dbReference type="Gene3D" id="1.25.40.10">
    <property type="entry name" value="Tetratricopeptide repeat domain"/>
    <property type="match status" value="1"/>
</dbReference>
<keyword evidence="3" id="KW-1185">Reference proteome</keyword>
<dbReference type="AlphaFoldDB" id="A0A2B4SIY0"/>
<organism evidence="2 3">
    <name type="scientific">Stylophora pistillata</name>
    <name type="common">Smooth cauliflower coral</name>
    <dbReference type="NCBI Taxonomy" id="50429"/>
    <lineage>
        <taxon>Eukaryota</taxon>
        <taxon>Metazoa</taxon>
        <taxon>Cnidaria</taxon>
        <taxon>Anthozoa</taxon>
        <taxon>Hexacorallia</taxon>
        <taxon>Scleractinia</taxon>
        <taxon>Astrocoeniina</taxon>
        <taxon>Pocilloporidae</taxon>
        <taxon>Stylophora</taxon>
    </lineage>
</organism>
<dbReference type="Gene3D" id="3.40.50.300">
    <property type="entry name" value="P-loop containing nucleotide triphosphate hydrolases"/>
    <property type="match status" value="1"/>
</dbReference>
<protein>
    <recommendedName>
        <fullName evidence="1">DED domain-containing protein</fullName>
    </recommendedName>
</protein>
<dbReference type="Proteomes" id="UP000225706">
    <property type="component" value="Unassembled WGS sequence"/>
</dbReference>
<sequence>MSLSAQSLNNPPPAGNYPEFNAFLVKIANRITEEELEEMKLLCDEKTDTNDLPRGQLCAIKNQREFLSFLRQHGKICPNEISYLVWLLRNVGCIELADWIEEQGSPSSPGGQPRNLPCLTTHFVGRDEDVDKIIKKVKSSRMVVILSIPGMGKTEVGVRVSHLLEQEGNQFVTHIRVESHHRGLEDVCSEILGRLSSRTWSQTADFVSLVKRKLLERNIPTVIVLDNTENIQDKEFDEFAEWLVKSAPNIKLLITTQKDVAFVSADVCKFRLKPLDPDSSAELLRFLVDGCNEEHSNELAKLCGGIPLLLVTCSDLLNNDFSPEILIQHLENNPIQLLKTNANCVYDTLKVFFTKFGNEVKQSLVLFSVFPSGFSAEDIQFLFEDPLHFQTVKTRMVKYALLQRDTDRNMRMHALVQAYFRAEKVSLGMGELWRANQRKFNDHYLGLLTVLSREFISKDSALVAIQKFRQHKANIEEALKNCLEDSSDSDDKNFVLDVVNSTEVLDFVAKVLTPPKECTMLYQKCCEIAKTSGDKKRHAESLNSLGFRRLCDVSHSKDSPEENQATLAKFQEAYVIRSTLPEEEQKSQTHAHTASKLGVCFVLQGDKKKGRKLIQEGILIREYLSDRLCVAAGYCDLGNSYQLCDDHQKAIDIWKENTLPVYKEQLGKHPWTASILSYIAVSYKALADGSSERGYIDQAEMYFREALELRKKLLGDHQDTARSRVQLSDVLVLQGQFDEALEELNRAFVIQNDILGPDHEITRETESKQSDVVNKRGSNPR</sequence>
<dbReference type="PANTHER" id="PTHR47691">
    <property type="entry name" value="REGULATOR-RELATED"/>
    <property type="match status" value="1"/>
</dbReference>
<dbReference type="Pfam" id="PF13424">
    <property type="entry name" value="TPR_12"/>
    <property type="match status" value="1"/>
</dbReference>
<dbReference type="PROSITE" id="PS50168">
    <property type="entry name" value="DED"/>
    <property type="match status" value="1"/>
</dbReference>
<dbReference type="STRING" id="50429.A0A2B4SIY0"/>
<dbReference type="Pfam" id="PF13401">
    <property type="entry name" value="AAA_22"/>
    <property type="match status" value="1"/>
</dbReference>
<dbReference type="InterPro" id="IPR011029">
    <property type="entry name" value="DEATH-like_dom_sf"/>
</dbReference>
<dbReference type="SUPFAM" id="SSF47986">
    <property type="entry name" value="DEATH domain"/>
    <property type="match status" value="1"/>
</dbReference>
<gene>
    <name evidence="2" type="ORF">AWC38_SpisGene6130</name>
</gene>